<evidence type="ECO:0000256" key="1">
    <source>
        <dbReference type="SAM" id="MobiDB-lite"/>
    </source>
</evidence>
<gene>
    <name evidence="2" type="ORF">ACFPZ3_57400</name>
</gene>
<dbReference type="RefSeq" id="WP_379522914.1">
    <property type="nucleotide sequence ID" value="NZ_JBHSPA010000094.1"/>
</dbReference>
<evidence type="ECO:0000313" key="2">
    <source>
        <dbReference type="EMBL" id="MFC5833488.1"/>
    </source>
</evidence>
<dbReference type="EMBL" id="JBHSPA010000094">
    <property type="protein sequence ID" value="MFC5833488.1"/>
    <property type="molecule type" value="Genomic_DNA"/>
</dbReference>
<feature type="region of interest" description="Disordered" evidence="1">
    <location>
        <begin position="78"/>
        <end position="100"/>
    </location>
</feature>
<accession>A0ABW1D6J3</accession>
<keyword evidence="3" id="KW-1185">Reference proteome</keyword>
<evidence type="ECO:0000313" key="3">
    <source>
        <dbReference type="Proteomes" id="UP001596058"/>
    </source>
</evidence>
<organism evidence="2 3">
    <name type="scientific">Nonomuraea insulae</name>
    <dbReference type="NCBI Taxonomy" id="1616787"/>
    <lineage>
        <taxon>Bacteria</taxon>
        <taxon>Bacillati</taxon>
        <taxon>Actinomycetota</taxon>
        <taxon>Actinomycetes</taxon>
        <taxon>Streptosporangiales</taxon>
        <taxon>Streptosporangiaceae</taxon>
        <taxon>Nonomuraea</taxon>
    </lineage>
</organism>
<protein>
    <recommendedName>
        <fullName evidence="4">DDE superfamily endonuclease</fullName>
    </recommendedName>
</protein>
<evidence type="ECO:0008006" key="4">
    <source>
        <dbReference type="Google" id="ProtNLM"/>
    </source>
</evidence>
<name>A0ABW1D6J3_9ACTN</name>
<dbReference type="Proteomes" id="UP001596058">
    <property type="component" value="Unassembled WGS sequence"/>
</dbReference>
<sequence>MLAASAHRSRWASRRVDGLPACSDGACYRAMDWLHQVQDSVERKMFDQVATLLNLEVDLLFFDTTCAKATTTTSSVNACARARPRPPCPAKAATRTSPRS</sequence>
<comment type="caution">
    <text evidence="2">The sequence shown here is derived from an EMBL/GenBank/DDBJ whole genome shotgun (WGS) entry which is preliminary data.</text>
</comment>
<reference evidence="3" key="1">
    <citation type="journal article" date="2019" name="Int. J. Syst. Evol. Microbiol.">
        <title>The Global Catalogue of Microorganisms (GCM) 10K type strain sequencing project: providing services to taxonomists for standard genome sequencing and annotation.</title>
        <authorList>
            <consortium name="The Broad Institute Genomics Platform"/>
            <consortium name="The Broad Institute Genome Sequencing Center for Infectious Disease"/>
            <person name="Wu L."/>
            <person name="Ma J."/>
        </authorList>
    </citation>
    <scope>NUCLEOTIDE SEQUENCE [LARGE SCALE GENOMIC DNA]</scope>
    <source>
        <strain evidence="3">CCUG 53903</strain>
    </source>
</reference>
<proteinExistence type="predicted"/>
<feature type="compositionally biased region" description="Low complexity" evidence="1">
    <location>
        <begin position="90"/>
        <end position="100"/>
    </location>
</feature>